<keyword evidence="1" id="KW-0812">Transmembrane</keyword>
<proteinExistence type="predicted"/>
<feature type="transmembrane region" description="Helical" evidence="1">
    <location>
        <begin position="50"/>
        <end position="73"/>
    </location>
</feature>
<keyword evidence="3" id="KW-1185">Reference proteome</keyword>
<protein>
    <submittedName>
        <fullName evidence="2">Uncharacterized protein</fullName>
    </submittedName>
</protein>
<evidence type="ECO:0000313" key="3">
    <source>
        <dbReference type="Proteomes" id="UP000253420"/>
    </source>
</evidence>
<gene>
    <name evidence="2" type="ORF">DUT91_14415</name>
</gene>
<dbReference type="EMBL" id="QOZG01000005">
    <property type="protein sequence ID" value="RCS23461.1"/>
    <property type="molecule type" value="Genomic_DNA"/>
</dbReference>
<reference evidence="2 3" key="1">
    <citation type="submission" date="2018-07" db="EMBL/GenBank/DDBJ databases">
        <title>The draft genome of Phyllobacterium salinisoli.</title>
        <authorList>
            <person name="Liu L."/>
            <person name="Li L."/>
            <person name="Zhang X."/>
            <person name="Liang L."/>
        </authorList>
    </citation>
    <scope>NUCLEOTIDE SEQUENCE [LARGE SCALE GENOMIC DNA]</scope>
    <source>
        <strain evidence="2 3">LLAN61</strain>
    </source>
</reference>
<evidence type="ECO:0000313" key="2">
    <source>
        <dbReference type="EMBL" id="RCS23461.1"/>
    </source>
</evidence>
<dbReference type="AlphaFoldDB" id="A0A368K2L9"/>
<feature type="transmembrane region" description="Helical" evidence="1">
    <location>
        <begin position="80"/>
        <end position="98"/>
    </location>
</feature>
<dbReference type="RefSeq" id="WP_114441074.1">
    <property type="nucleotide sequence ID" value="NZ_QOZG01000005.1"/>
</dbReference>
<accession>A0A368K2L9</accession>
<name>A0A368K2L9_9HYPH</name>
<evidence type="ECO:0000256" key="1">
    <source>
        <dbReference type="SAM" id="Phobius"/>
    </source>
</evidence>
<organism evidence="2 3">
    <name type="scientific">Phyllobacterium salinisoli</name>
    <dbReference type="NCBI Taxonomy" id="1899321"/>
    <lineage>
        <taxon>Bacteria</taxon>
        <taxon>Pseudomonadati</taxon>
        <taxon>Pseudomonadota</taxon>
        <taxon>Alphaproteobacteria</taxon>
        <taxon>Hyphomicrobiales</taxon>
        <taxon>Phyllobacteriaceae</taxon>
        <taxon>Phyllobacterium</taxon>
    </lineage>
</organism>
<comment type="caution">
    <text evidence="2">The sequence shown here is derived from an EMBL/GenBank/DDBJ whole genome shotgun (WGS) entry which is preliminary data.</text>
</comment>
<dbReference type="OrthoDB" id="7365954at2"/>
<keyword evidence="1" id="KW-0472">Membrane</keyword>
<dbReference type="Proteomes" id="UP000253420">
    <property type="component" value="Unassembled WGS sequence"/>
</dbReference>
<sequence length="104" mass="11237">MPWHIYAAHFLGAVFLANAVPHFVQGISGKPFRTPFAPFQGRNLSSPLTNILWAWANLVIAYLLLVQVGPLAFGSLSNMMVFAVGAIVCSVALSLYFASRPSSN</sequence>
<keyword evidence="1" id="KW-1133">Transmembrane helix</keyword>